<feature type="domain" description="Serine-threonine/tyrosine-protein kinase catalytic" evidence="14">
    <location>
        <begin position="533"/>
        <end position="594"/>
    </location>
</feature>
<dbReference type="GO" id="GO:0004674">
    <property type="term" value="F:protein serine/threonine kinase activity"/>
    <property type="evidence" value="ECO:0007669"/>
    <property type="project" value="UniProtKB-KW"/>
</dbReference>
<evidence type="ECO:0000259" key="15">
    <source>
        <dbReference type="Pfam" id="PF11721"/>
    </source>
</evidence>
<dbReference type="InterPro" id="IPR011009">
    <property type="entry name" value="Kinase-like_dom_sf"/>
</dbReference>
<keyword evidence="7" id="KW-0547">Nucleotide-binding</keyword>
<dbReference type="FunFam" id="3.80.10.10:FF:000433">
    <property type="entry name" value="Putative LRR receptor-like serine/threonine-protein kinase isoform A"/>
    <property type="match status" value="1"/>
</dbReference>
<dbReference type="InterPro" id="IPR001611">
    <property type="entry name" value="Leu-rich_rpt"/>
</dbReference>
<evidence type="ECO:0000313" key="16">
    <source>
        <dbReference type="EMBL" id="TXG47713.1"/>
    </source>
</evidence>
<keyword evidence="6" id="KW-0732">Signal</keyword>
<dbReference type="PANTHER" id="PTHR48006:SF56">
    <property type="entry name" value="PROTEIN KINASE DOMAIN-CONTAINING PROTEIN"/>
    <property type="match status" value="1"/>
</dbReference>
<dbReference type="GO" id="GO:0016020">
    <property type="term" value="C:membrane"/>
    <property type="evidence" value="ECO:0007669"/>
    <property type="project" value="UniProtKB-SubCell"/>
</dbReference>
<feature type="domain" description="Malectin" evidence="15">
    <location>
        <begin position="321"/>
        <end position="503"/>
    </location>
</feature>
<keyword evidence="10" id="KW-0325">Glycoprotein</keyword>
<accession>A0A5C7GSX4</accession>
<dbReference type="Pfam" id="PF11721">
    <property type="entry name" value="Malectin"/>
    <property type="match status" value="1"/>
</dbReference>
<protein>
    <recommendedName>
        <fullName evidence="2">non-specific serine/threonine protein kinase</fullName>
        <ecNumber evidence="2">2.7.11.1</ecNumber>
    </recommendedName>
</protein>
<keyword evidence="3" id="KW-0723">Serine/threonine-protein kinase</keyword>
<name>A0A5C7GSX4_9ROSI</name>
<evidence type="ECO:0000256" key="1">
    <source>
        <dbReference type="ARBA" id="ARBA00004479"/>
    </source>
</evidence>
<keyword evidence="4" id="KW-0597">Phosphoprotein</keyword>
<evidence type="ECO:0000256" key="5">
    <source>
        <dbReference type="ARBA" id="ARBA00022679"/>
    </source>
</evidence>
<keyword evidence="13" id="KW-1133">Transmembrane helix</keyword>
<keyword evidence="13" id="KW-0812">Transmembrane</keyword>
<evidence type="ECO:0000259" key="14">
    <source>
        <dbReference type="Pfam" id="PF07714"/>
    </source>
</evidence>
<keyword evidence="9" id="KW-0675">Receptor</keyword>
<dbReference type="Gene3D" id="2.60.120.430">
    <property type="entry name" value="Galactose-binding lectin"/>
    <property type="match status" value="1"/>
</dbReference>
<dbReference type="AlphaFoldDB" id="A0A5C7GSX4"/>
<evidence type="ECO:0000256" key="10">
    <source>
        <dbReference type="ARBA" id="ARBA00023180"/>
    </source>
</evidence>
<reference evidence="17" key="1">
    <citation type="journal article" date="2019" name="Gigascience">
        <title>De novo genome assembly of the endangered Acer yangbiense, a plant species with extremely small populations endemic to Yunnan Province, China.</title>
        <authorList>
            <person name="Yang J."/>
            <person name="Wariss H.M."/>
            <person name="Tao L."/>
            <person name="Zhang R."/>
            <person name="Yun Q."/>
            <person name="Hollingsworth P."/>
            <person name="Dao Z."/>
            <person name="Luo G."/>
            <person name="Guo H."/>
            <person name="Ma Y."/>
            <person name="Sun W."/>
        </authorList>
    </citation>
    <scope>NUCLEOTIDE SEQUENCE [LARGE SCALE GENOMIC DNA]</scope>
    <source>
        <strain evidence="17">cv. Malutang</strain>
    </source>
</reference>
<evidence type="ECO:0000313" key="17">
    <source>
        <dbReference type="Proteomes" id="UP000323000"/>
    </source>
</evidence>
<feature type="transmembrane region" description="Helical" evidence="13">
    <location>
        <begin position="517"/>
        <end position="536"/>
    </location>
</feature>
<dbReference type="PROSITE" id="PS51257">
    <property type="entry name" value="PROKAR_LIPOPROTEIN"/>
    <property type="match status" value="1"/>
</dbReference>
<evidence type="ECO:0000256" key="4">
    <source>
        <dbReference type="ARBA" id="ARBA00022553"/>
    </source>
</evidence>
<dbReference type="Gene3D" id="1.10.510.10">
    <property type="entry name" value="Transferase(Phosphotransferase) domain 1"/>
    <property type="match status" value="1"/>
</dbReference>
<keyword evidence="17" id="KW-1185">Reference proteome</keyword>
<dbReference type="InterPro" id="IPR032675">
    <property type="entry name" value="LRR_dom_sf"/>
</dbReference>
<evidence type="ECO:0000256" key="12">
    <source>
        <dbReference type="ARBA" id="ARBA00048679"/>
    </source>
</evidence>
<evidence type="ECO:0000256" key="3">
    <source>
        <dbReference type="ARBA" id="ARBA00022527"/>
    </source>
</evidence>
<keyword evidence="13" id="KW-0472">Membrane</keyword>
<keyword evidence="8" id="KW-0067">ATP-binding</keyword>
<dbReference type="GO" id="GO:0005524">
    <property type="term" value="F:ATP binding"/>
    <property type="evidence" value="ECO:0007669"/>
    <property type="project" value="UniProtKB-KW"/>
</dbReference>
<dbReference type="Proteomes" id="UP000323000">
    <property type="component" value="Chromosome 13"/>
</dbReference>
<dbReference type="EMBL" id="VAHF01000013">
    <property type="protein sequence ID" value="TXG47713.1"/>
    <property type="molecule type" value="Genomic_DNA"/>
</dbReference>
<evidence type="ECO:0000256" key="11">
    <source>
        <dbReference type="ARBA" id="ARBA00047899"/>
    </source>
</evidence>
<dbReference type="InterPro" id="IPR001245">
    <property type="entry name" value="Ser-Thr/Tyr_kinase_cat_dom"/>
</dbReference>
<proteinExistence type="predicted"/>
<comment type="catalytic activity">
    <reaction evidence="12">
        <text>L-seryl-[protein] + ATP = O-phospho-L-seryl-[protein] + ADP + H(+)</text>
        <dbReference type="Rhea" id="RHEA:17989"/>
        <dbReference type="Rhea" id="RHEA-COMP:9863"/>
        <dbReference type="Rhea" id="RHEA-COMP:11604"/>
        <dbReference type="ChEBI" id="CHEBI:15378"/>
        <dbReference type="ChEBI" id="CHEBI:29999"/>
        <dbReference type="ChEBI" id="CHEBI:30616"/>
        <dbReference type="ChEBI" id="CHEBI:83421"/>
        <dbReference type="ChEBI" id="CHEBI:456216"/>
        <dbReference type="EC" id="2.7.11.1"/>
    </reaction>
</comment>
<evidence type="ECO:0000256" key="7">
    <source>
        <dbReference type="ARBA" id="ARBA00022741"/>
    </source>
</evidence>
<dbReference type="InterPro" id="IPR051824">
    <property type="entry name" value="LRR_Rcpt-Like_S/T_Kinase"/>
</dbReference>
<dbReference type="Gene3D" id="3.30.200.20">
    <property type="entry name" value="Phosphorylase Kinase, domain 1"/>
    <property type="match status" value="1"/>
</dbReference>
<comment type="subcellular location">
    <subcellularLocation>
        <location evidence="1">Membrane</location>
        <topology evidence="1">Single-pass type I membrane protein</topology>
    </subcellularLocation>
</comment>
<comment type="caution">
    <text evidence="16">The sequence shown here is derived from an EMBL/GenBank/DDBJ whole genome shotgun (WGS) entry which is preliminary data.</text>
</comment>
<keyword evidence="3" id="KW-0418">Kinase</keyword>
<dbReference type="Pfam" id="PF00560">
    <property type="entry name" value="LRR_1"/>
    <property type="match status" value="2"/>
</dbReference>
<evidence type="ECO:0000256" key="2">
    <source>
        <dbReference type="ARBA" id="ARBA00012513"/>
    </source>
</evidence>
<organism evidence="16 17">
    <name type="scientific">Acer yangbiense</name>
    <dbReference type="NCBI Taxonomy" id="1000413"/>
    <lineage>
        <taxon>Eukaryota</taxon>
        <taxon>Viridiplantae</taxon>
        <taxon>Streptophyta</taxon>
        <taxon>Embryophyta</taxon>
        <taxon>Tracheophyta</taxon>
        <taxon>Spermatophyta</taxon>
        <taxon>Magnoliopsida</taxon>
        <taxon>eudicotyledons</taxon>
        <taxon>Gunneridae</taxon>
        <taxon>Pentapetalae</taxon>
        <taxon>rosids</taxon>
        <taxon>malvids</taxon>
        <taxon>Sapindales</taxon>
        <taxon>Sapindaceae</taxon>
        <taxon>Hippocastanoideae</taxon>
        <taxon>Acereae</taxon>
        <taxon>Acer</taxon>
    </lineage>
</organism>
<dbReference type="SUPFAM" id="SSF56112">
    <property type="entry name" value="Protein kinase-like (PK-like)"/>
    <property type="match status" value="1"/>
</dbReference>
<evidence type="ECO:0000256" key="9">
    <source>
        <dbReference type="ARBA" id="ARBA00023170"/>
    </source>
</evidence>
<evidence type="ECO:0000256" key="8">
    <source>
        <dbReference type="ARBA" id="ARBA00022840"/>
    </source>
</evidence>
<dbReference type="Gene3D" id="3.80.10.10">
    <property type="entry name" value="Ribonuclease Inhibitor"/>
    <property type="match status" value="1"/>
</dbReference>
<evidence type="ECO:0000256" key="6">
    <source>
        <dbReference type="ARBA" id="ARBA00022729"/>
    </source>
</evidence>
<evidence type="ECO:0000256" key="13">
    <source>
        <dbReference type="SAM" id="Phobius"/>
    </source>
</evidence>
<dbReference type="Pfam" id="PF07714">
    <property type="entry name" value="PK_Tyr_Ser-Thr"/>
    <property type="match status" value="2"/>
</dbReference>
<dbReference type="OrthoDB" id="1867350at2759"/>
<keyword evidence="5" id="KW-0808">Transferase</keyword>
<dbReference type="FunFam" id="2.60.120.430:FF:000004">
    <property type="entry name" value="Putative leucine-rich repeat receptor-like serine/threonine-protein kinase"/>
    <property type="match status" value="1"/>
</dbReference>
<dbReference type="InterPro" id="IPR021720">
    <property type="entry name" value="Malectin_dom"/>
</dbReference>
<dbReference type="EC" id="2.7.11.1" evidence="2"/>
<gene>
    <name evidence="16" type="ORF">EZV62_027007</name>
</gene>
<dbReference type="PANTHER" id="PTHR48006">
    <property type="entry name" value="LEUCINE-RICH REPEAT-CONTAINING PROTEIN DDB_G0281931-RELATED"/>
    <property type="match status" value="1"/>
</dbReference>
<feature type="domain" description="Serine-threonine/tyrosine-protein kinase catalytic" evidence="14">
    <location>
        <begin position="600"/>
        <end position="700"/>
    </location>
</feature>
<dbReference type="SUPFAM" id="SSF52058">
    <property type="entry name" value="L domain-like"/>
    <property type="match status" value="1"/>
</dbReference>
<sequence>MRRSREGYGWDTARTHRGHGGTTFVLSLGCFETQFFVAAKLPQSEVDALNHIAKTIGATDWNFDANACGVMKIPVIETDPTTNITCNTVNNTSHIIAIDFAYNYLNGSIPVEWDSIQLKLMDLEANQFSGTVHAQLGKLVNLEILRLSSNRLSGNLPMELAELKNLRDFRINDNNFNGSIPDFIQSWMELKRLEIEGSGLEGPIPSSISVLKNLAQLRISDINGKNQAFPELANMTALRRMILRSCSISGEIPQYIWGLNNLRLLDLSFNNLTGDLPNVPAPWEFEIHESKPELVPKFFGGKELGSVSCVGIFLFTDWHSFYINCGGQNAKVNGSTFEGDAGISGGTATYHLYNGANWGLSSTGDFMDDDDEQNTRYIAVSNSSLMPELYTNARVAPVSLAYFGYCLENGNYLVTLHFAEILFTDDNTYRSLGRRIFDIYVQDKLVEKDFNIEAEASRVLKPVSKLYNVTVTNNILEIRFHWAGKGTTTIPIKGAYGPLVSAISVVNPNFKPRKKNIAPIVGGAVAGFCIIVLVLVKRLSSKSKQGNREFLNEIGMISCLQHPNLVKLYGCCTEEDQLLLVYEYMENNSLARALFGRGNMAPEYAQWGHLTHKADAYSFGVVAFEIAIGKNNTSYVPNDDYSCFLEWACHLQQNGKLMEMVDVKLGSEFDAEEVERMLKVSLLCTNSSPSLRPTMSEVVGMLEGTTKIPDIIPQPVNYSQDIRFKTIRDQRQSMHSQSSVGSQACYPTSVGTSHSFSSTSGQELYEVNE</sequence>
<comment type="catalytic activity">
    <reaction evidence="11">
        <text>L-threonyl-[protein] + ATP = O-phospho-L-threonyl-[protein] + ADP + H(+)</text>
        <dbReference type="Rhea" id="RHEA:46608"/>
        <dbReference type="Rhea" id="RHEA-COMP:11060"/>
        <dbReference type="Rhea" id="RHEA-COMP:11605"/>
        <dbReference type="ChEBI" id="CHEBI:15378"/>
        <dbReference type="ChEBI" id="CHEBI:30013"/>
        <dbReference type="ChEBI" id="CHEBI:30616"/>
        <dbReference type="ChEBI" id="CHEBI:61977"/>
        <dbReference type="ChEBI" id="CHEBI:456216"/>
        <dbReference type="EC" id="2.7.11.1"/>
    </reaction>
</comment>